<dbReference type="OrthoDB" id="66651at2759"/>
<evidence type="ECO:0000259" key="7">
    <source>
        <dbReference type="Pfam" id="PF00324"/>
    </source>
</evidence>
<dbReference type="InterPro" id="IPR050598">
    <property type="entry name" value="AminoAcid_Transporter"/>
</dbReference>
<feature type="transmembrane region" description="Helical" evidence="6">
    <location>
        <begin position="461"/>
        <end position="484"/>
    </location>
</feature>
<feature type="region of interest" description="Disordered" evidence="5">
    <location>
        <begin position="558"/>
        <end position="591"/>
    </location>
</feature>
<dbReference type="PANTHER" id="PTHR11785:SF512">
    <property type="entry name" value="SOBREMESA, ISOFORM B"/>
    <property type="match status" value="1"/>
</dbReference>
<dbReference type="EMBL" id="JH767224">
    <property type="protein sequence ID" value="EQC26701.1"/>
    <property type="molecule type" value="Genomic_DNA"/>
</dbReference>
<dbReference type="GeneID" id="19956213"/>
<evidence type="ECO:0000256" key="3">
    <source>
        <dbReference type="ARBA" id="ARBA00022989"/>
    </source>
</evidence>
<dbReference type="RefSeq" id="XP_008619883.1">
    <property type="nucleotide sequence ID" value="XM_008621661.1"/>
</dbReference>
<dbReference type="Proteomes" id="UP000030762">
    <property type="component" value="Unassembled WGS sequence"/>
</dbReference>
<keyword evidence="2 6" id="KW-0812">Transmembrane</keyword>
<feature type="transmembrane region" description="Helical" evidence="6">
    <location>
        <begin position="346"/>
        <end position="364"/>
    </location>
</feature>
<dbReference type="GO" id="GO:0016020">
    <property type="term" value="C:membrane"/>
    <property type="evidence" value="ECO:0007669"/>
    <property type="project" value="UniProtKB-SubCell"/>
</dbReference>
<feature type="compositionally biased region" description="Low complexity" evidence="5">
    <location>
        <begin position="561"/>
        <end position="571"/>
    </location>
</feature>
<dbReference type="Gene3D" id="1.20.1740.10">
    <property type="entry name" value="Amino acid/polyamine transporter I"/>
    <property type="match status" value="1"/>
</dbReference>
<feature type="transmembrane region" description="Helical" evidence="6">
    <location>
        <begin position="252"/>
        <end position="276"/>
    </location>
</feature>
<feature type="transmembrane region" description="Helical" evidence="6">
    <location>
        <begin position="490"/>
        <end position="508"/>
    </location>
</feature>
<dbReference type="VEuPathDB" id="FungiDB:SDRG_15486"/>
<dbReference type="GO" id="GO:0015179">
    <property type="term" value="F:L-amino acid transmembrane transporter activity"/>
    <property type="evidence" value="ECO:0007669"/>
    <property type="project" value="TreeGrafter"/>
</dbReference>
<feature type="transmembrane region" description="Helical" evidence="6">
    <location>
        <begin position="399"/>
        <end position="417"/>
    </location>
</feature>
<evidence type="ECO:0000313" key="8">
    <source>
        <dbReference type="EMBL" id="EQC26701.1"/>
    </source>
</evidence>
<evidence type="ECO:0000256" key="2">
    <source>
        <dbReference type="ARBA" id="ARBA00022692"/>
    </source>
</evidence>
<reference evidence="8 9" key="1">
    <citation type="submission" date="2012-04" db="EMBL/GenBank/DDBJ databases">
        <title>The Genome Sequence of Saprolegnia declina VS20.</title>
        <authorList>
            <consortium name="The Broad Institute Genome Sequencing Platform"/>
            <person name="Russ C."/>
            <person name="Nusbaum C."/>
            <person name="Tyler B."/>
            <person name="van West P."/>
            <person name="Dieguez-Uribeondo J."/>
            <person name="de Bruijn I."/>
            <person name="Tripathy S."/>
            <person name="Jiang R."/>
            <person name="Young S.K."/>
            <person name="Zeng Q."/>
            <person name="Gargeya S."/>
            <person name="Fitzgerald M."/>
            <person name="Haas B."/>
            <person name="Abouelleil A."/>
            <person name="Alvarado L."/>
            <person name="Arachchi H.M."/>
            <person name="Berlin A."/>
            <person name="Chapman S.B."/>
            <person name="Goldberg J."/>
            <person name="Griggs A."/>
            <person name="Gujja S."/>
            <person name="Hansen M."/>
            <person name="Howarth C."/>
            <person name="Imamovic A."/>
            <person name="Larimer J."/>
            <person name="McCowen C."/>
            <person name="Montmayeur A."/>
            <person name="Murphy C."/>
            <person name="Neiman D."/>
            <person name="Pearson M."/>
            <person name="Priest M."/>
            <person name="Roberts A."/>
            <person name="Saif S."/>
            <person name="Shea T."/>
            <person name="Sisk P."/>
            <person name="Sykes S."/>
            <person name="Wortman J."/>
            <person name="Nusbaum C."/>
            <person name="Birren B."/>
        </authorList>
    </citation>
    <scope>NUCLEOTIDE SEQUENCE [LARGE SCALE GENOMIC DNA]</scope>
    <source>
        <strain evidence="8 9">VS20</strain>
    </source>
</reference>
<comment type="subcellular location">
    <subcellularLocation>
        <location evidence="1">Membrane</location>
        <topology evidence="1">Multi-pass membrane protein</topology>
    </subcellularLocation>
</comment>
<feature type="transmembrane region" description="Helical" evidence="6">
    <location>
        <begin position="105"/>
        <end position="131"/>
    </location>
</feature>
<evidence type="ECO:0000256" key="6">
    <source>
        <dbReference type="SAM" id="Phobius"/>
    </source>
</evidence>
<evidence type="ECO:0000256" key="4">
    <source>
        <dbReference type="ARBA" id="ARBA00023136"/>
    </source>
</evidence>
<name>T0PWS2_SAPDV</name>
<dbReference type="InParanoid" id="T0PWS2"/>
<proteinExistence type="predicted"/>
<protein>
    <recommendedName>
        <fullName evidence="7">Amino acid permease/ SLC12A domain-containing protein</fullName>
    </recommendedName>
</protein>
<keyword evidence="3 6" id="KW-1133">Transmembrane helix</keyword>
<feature type="transmembrane region" description="Helical" evidence="6">
    <location>
        <begin position="429"/>
        <end position="449"/>
    </location>
</feature>
<accession>T0PWS2</accession>
<dbReference type="PANTHER" id="PTHR11785">
    <property type="entry name" value="AMINO ACID TRANSPORTER"/>
    <property type="match status" value="1"/>
</dbReference>
<feature type="domain" description="Amino acid permease/ SLC12A" evidence="7">
    <location>
        <begin position="98"/>
        <end position="476"/>
    </location>
</feature>
<evidence type="ECO:0000313" key="9">
    <source>
        <dbReference type="Proteomes" id="UP000030762"/>
    </source>
</evidence>
<feature type="transmembrane region" description="Helical" evidence="6">
    <location>
        <begin position="182"/>
        <end position="200"/>
    </location>
</feature>
<sequence>MNRLGALVTAVLHGQKRTNPMTIRVHTKTTTQGDMIAVKPGPSTAGPTPTDKQVMCTVQDAVPVSIDPSDRANALHVASLGVISVMGGQYYGWNAALSTGFVPYVVSQIVMGMTYVIYMSCAAEICGKIAFSGGSYGLARVTLGFYVGYLVGCMELLEYAASSSVSVNFLGEFITGKLNLDVRYEPVVWLVYFVLVNGFFKLRGQLMWNLLVVFALLCVLPAVLFIAGTIPFANLAQYGYVLNNETDPPTHIWASGNLATAYFAWLPYTTWAYAGVESLSLVTDMTGEPKKAIPRGMLGAVWTLFVLNVSMVCLVPSLPPGIVSATSATYPLNAGFALAYGKSDTLGAWLIVPAQVGMAAGFVLPSARLLQALADSTLLPQWLGLKQTVSANGGGSWRALTLSSLFSFLLCVCSYASPAFSSALQNTFLLAGCFSYIAQMIGFILLRTTYKAESHGYKSPFGVPGAVFACTVYCLLGLSIVGGFQGDNGTAALAGLAYVTLLTGYYFYACKDRQTISKDEYASIFRFTIIKFNNLKRKAARRAKHKAKPSLWKRFAAKVRPSTSTSKPSTKIGYTDVGVGHPKLPRPASQK</sequence>
<dbReference type="Pfam" id="PF00324">
    <property type="entry name" value="AA_permease"/>
    <property type="match status" value="1"/>
</dbReference>
<feature type="transmembrane region" description="Helical" evidence="6">
    <location>
        <begin position="143"/>
        <end position="162"/>
    </location>
</feature>
<evidence type="ECO:0000256" key="1">
    <source>
        <dbReference type="ARBA" id="ARBA00004141"/>
    </source>
</evidence>
<keyword evidence="9" id="KW-1185">Reference proteome</keyword>
<dbReference type="STRING" id="1156394.T0PWS2"/>
<gene>
    <name evidence="8" type="ORF">SDRG_15486</name>
</gene>
<dbReference type="InterPro" id="IPR004841">
    <property type="entry name" value="AA-permease/SLC12A_dom"/>
</dbReference>
<organism evidence="8 9">
    <name type="scientific">Saprolegnia diclina (strain VS20)</name>
    <dbReference type="NCBI Taxonomy" id="1156394"/>
    <lineage>
        <taxon>Eukaryota</taxon>
        <taxon>Sar</taxon>
        <taxon>Stramenopiles</taxon>
        <taxon>Oomycota</taxon>
        <taxon>Saprolegniomycetes</taxon>
        <taxon>Saprolegniales</taxon>
        <taxon>Saprolegniaceae</taxon>
        <taxon>Saprolegnia</taxon>
    </lineage>
</organism>
<evidence type="ECO:0000256" key="5">
    <source>
        <dbReference type="SAM" id="MobiDB-lite"/>
    </source>
</evidence>
<dbReference type="AlphaFoldDB" id="T0PWS2"/>
<keyword evidence="4 6" id="KW-0472">Membrane</keyword>
<feature type="transmembrane region" description="Helical" evidence="6">
    <location>
        <begin position="297"/>
        <end position="318"/>
    </location>
</feature>
<feature type="transmembrane region" description="Helical" evidence="6">
    <location>
        <begin position="207"/>
        <end position="232"/>
    </location>
</feature>